<comment type="caution">
    <text evidence="2">The sequence shown here is derived from an EMBL/GenBank/DDBJ whole genome shotgun (WGS) entry which is preliminary data.</text>
</comment>
<organism evidence="2">
    <name type="scientific">bioreactor metagenome</name>
    <dbReference type="NCBI Taxonomy" id="1076179"/>
    <lineage>
        <taxon>unclassified sequences</taxon>
        <taxon>metagenomes</taxon>
        <taxon>ecological metagenomes</taxon>
    </lineage>
</organism>
<dbReference type="InterPro" id="IPR021778">
    <property type="entry name" value="Se/S_carrier-like"/>
</dbReference>
<dbReference type="EMBL" id="VSSQ01083769">
    <property type="protein sequence ID" value="MPN31992.1"/>
    <property type="molecule type" value="Genomic_DNA"/>
</dbReference>
<protein>
    <recommendedName>
        <fullName evidence="1">Putative Se/S carrier protein-like domain-containing protein</fullName>
    </recommendedName>
</protein>
<feature type="domain" description="Putative Se/S carrier protein-like" evidence="1">
    <location>
        <begin position="3"/>
        <end position="50"/>
    </location>
</feature>
<dbReference type="Pfam" id="PF11823">
    <property type="entry name" value="Se_S_carrier"/>
    <property type="match status" value="1"/>
</dbReference>
<proteinExistence type="predicted"/>
<accession>A0A645H103</accession>
<dbReference type="AlphaFoldDB" id="A0A645H103"/>
<evidence type="ECO:0000259" key="1">
    <source>
        <dbReference type="Pfam" id="PF11823"/>
    </source>
</evidence>
<gene>
    <name evidence="2" type="ORF">SDC9_179467</name>
</gene>
<sequence length="81" mass="9094">MTEYIATFHTHLSAMRTQRALANLGVSARLAPVPRYLSASCGTCVLYTAKQPFLERMDADVERVVERLPQGETFVELLTHL</sequence>
<name>A0A645H103_9ZZZZ</name>
<evidence type="ECO:0000313" key="2">
    <source>
        <dbReference type="EMBL" id="MPN31992.1"/>
    </source>
</evidence>
<reference evidence="2" key="1">
    <citation type="submission" date="2019-08" db="EMBL/GenBank/DDBJ databases">
        <authorList>
            <person name="Kucharzyk K."/>
            <person name="Murdoch R.W."/>
            <person name="Higgins S."/>
            <person name="Loffler F."/>
        </authorList>
    </citation>
    <scope>NUCLEOTIDE SEQUENCE</scope>
</reference>